<dbReference type="EMBL" id="HBFW01009420">
    <property type="protein sequence ID" value="CAD8935058.1"/>
    <property type="molecule type" value="Transcribed_RNA"/>
</dbReference>
<dbReference type="AlphaFoldDB" id="A0A7S1D426"/>
<feature type="compositionally biased region" description="Basic residues" evidence="1">
    <location>
        <begin position="284"/>
        <end position="293"/>
    </location>
</feature>
<feature type="region of interest" description="Disordered" evidence="1">
    <location>
        <begin position="264"/>
        <end position="293"/>
    </location>
</feature>
<proteinExistence type="predicted"/>
<evidence type="ECO:0000256" key="1">
    <source>
        <dbReference type="SAM" id="MobiDB-lite"/>
    </source>
</evidence>
<gene>
    <name evidence="3" type="ORF">CTEN0397_LOCUS6091</name>
</gene>
<feature type="chain" id="PRO_5031146595" description="Subtilisin" evidence="2">
    <location>
        <begin position="19"/>
        <end position="293"/>
    </location>
</feature>
<evidence type="ECO:0000256" key="2">
    <source>
        <dbReference type="SAM" id="SignalP"/>
    </source>
</evidence>
<keyword evidence="2" id="KW-0732">Signal</keyword>
<organism evidence="3">
    <name type="scientific">Cyclophora tenuis</name>
    <name type="common">Marine diatom</name>
    <dbReference type="NCBI Taxonomy" id="216820"/>
    <lineage>
        <taxon>Eukaryota</taxon>
        <taxon>Sar</taxon>
        <taxon>Stramenopiles</taxon>
        <taxon>Ochrophyta</taxon>
        <taxon>Bacillariophyta</taxon>
        <taxon>Fragilariophyceae</taxon>
        <taxon>Fragilariophycidae</taxon>
        <taxon>Cyclophorales</taxon>
        <taxon>Cyclophoraceae</taxon>
        <taxon>Cyclophora</taxon>
    </lineage>
</organism>
<sequence>MFRALLAVALLSAAVVSATEMKASSRIGQKLISKSRRLNDERDISWMPNYSIKFQKCHSLLQVAGGEGGGGGGEGENQLYTQHLVEFALCPSDSCTTGHGCKYGAQYIVNMREFVQLYTELKEEEKEAACEAIAENCNCENANDDEACENQCYIDADMEVCIEVEGEEEEDMERYLECEALELDENNGNYNYNYNNNANYYREYFVGPYCSANGKAIHLGVFVDQACSVKAESGVYEEFHYGKSLPYSSTSMVEMDCISCREPEEDDGNNNNNNNNNNSNNNNGKRRTSNASQ</sequence>
<name>A0A7S1D426_CYCTE</name>
<feature type="compositionally biased region" description="Low complexity" evidence="1">
    <location>
        <begin position="269"/>
        <end position="283"/>
    </location>
</feature>
<accession>A0A7S1D426</accession>
<evidence type="ECO:0008006" key="4">
    <source>
        <dbReference type="Google" id="ProtNLM"/>
    </source>
</evidence>
<evidence type="ECO:0000313" key="3">
    <source>
        <dbReference type="EMBL" id="CAD8935058.1"/>
    </source>
</evidence>
<reference evidence="3" key="1">
    <citation type="submission" date="2021-01" db="EMBL/GenBank/DDBJ databases">
        <authorList>
            <person name="Corre E."/>
            <person name="Pelletier E."/>
            <person name="Niang G."/>
            <person name="Scheremetjew M."/>
            <person name="Finn R."/>
            <person name="Kale V."/>
            <person name="Holt S."/>
            <person name="Cochrane G."/>
            <person name="Meng A."/>
            <person name="Brown T."/>
            <person name="Cohen L."/>
        </authorList>
    </citation>
    <scope>NUCLEOTIDE SEQUENCE</scope>
    <source>
        <strain evidence="3">ECT3854</strain>
    </source>
</reference>
<protein>
    <recommendedName>
        <fullName evidence="4">Subtilisin</fullName>
    </recommendedName>
</protein>
<feature type="signal peptide" evidence="2">
    <location>
        <begin position="1"/>
        <end position="18"/>
    </location>
</feature>